<evidence type="ECO:0000256" key="2">
    <source>
        <dbReference type="ARBA" id="ARBA00022679"/>
    </source>
</evidence>
<dbReference type="Gene3D" id="3.40.1190.20">
    <property type="match status" value="1"/>
</dbReference>
<evidence type="ECO:0000313" key="6">
    <source>
        <dbReference type="Proteomes" id="UP000178953"/>
    </source>
</evidence>
<dbReference type="OrthoDB" id="7946249at2"/>
<dbReference type="PANTHER" id="PTHR10584">
    <property type="entry name" value="SUGAR KINASE"/>
    <property type="match status" value="1"/>
</dbReference>
<accession>A0A1E8Q3L4</accession>
<dbReference type="InterPro" id="IPR011611">
    <property type="entry name" value="PfkB_dom"/>
</dbReference>
<dbReference type="GO" id="GO:0006796">
    <property type="term" value="P:phosphate-containing compound metabolic process"/>
    <property type="evidence" value="ECO:0007669"/>
    <property type="project" value="UniProtKB-ARBA"/>
</dbReference>
<dbReference type="GO" id="GO:0016301">
    <property type="term" value="F:kinase activity"/>
    <property type="evidence" value="ECO:0007669"/>
    <property type="project" value="UniProtKB-KW"/>
</dbReference>
<organism evidence="5 6">
    <name type="scientific">Mycolicibacterium grossiae</name>
    <dbReference type="NCBI Taxonomy" id="1552759"/>
    <lineage>
        <taxon>Bacteria</taxon>
        <taxon>Bacillati</taxon>
        <taxon>Actinomycetota</taxon>
        <taxon>Actinomycetes</taxon>
        <taxon>Mycobacteriales</taxon>
        <taxon>Mycobacteriaceae</taxon>
        <taxon>Mycolicibacterium</taxon>
    </lineage>
</organism>
<gene>
    <name evidence="5" type="ORF">BEL07_13440</name>
</gene>
<evidence type="ECO:0000313" key="5">
    <source>
        <dbReference type="EMBL" id="OFJ53173.1"/>
    </source>
</evidence>
<sequence>MSVVVIGQIGRDMVLRTDGLPKPNGSTPVLERRELLGGKGANQAVALTQLGVPTALIGVVGQDIEGAAVLRQADRDRIDVGCVVRRGRTALLVDLVDADGTRRLFEDVPDESLVTLDDLDRCGTLFQPAGVVSIQLQQPPQTTLAAARHARRMGARVVADGLPDAAVRDDLLASVDVLRADAEEAALLAGGELRSVDDAVAVARRLSLAGPRWVALAVPGVGDVLVWEQDATVFPHADVHVVDRTGAGDAFVAGLVAGVHRGVGPRAAGELAAAAAASQVQHLGGRPHLAELSG</sequence>
<dbReference type="AlphaFoldDB" id="A0A1E8Q3L4"/>
<dbReference type="PANTHER" id="PTHR10584:SF157">
    <property type="entry name" value="SULFOFRUCTOSE KINASE"/>
    <property type="match status" value="1"/>
</dbReference>
<comment type="caution">
    <text evidence="5">The sequence shown here is derived from an EMBL/GenBank/DDBJ whole genome shotgun (WGS) entry which is preliminary data.</text>
</comment>
<dbReference type="Proteomes" id="UP000178953">
    <property type="component" value="Unassembled WGS sequence"/>
</dbReference>
<dbReference type="GO" id="GO:0005829">
    <property type="term" value="C:cytosol"/>
    <property type="evidence" value="ECO:0007669"/>
    <property type="project" value="TreeGrafter"/>
</dbReference>
<evidence type="ECO:0000259" key="4">
    <source>
        <dbReference type="Pfam" id="PF00294"/>
    </source>
</evidence>
<protein>
    <submittedName>
        <fullName evidence="5">Ribokinase</fullName>
    </submittedName>
</protein>
<keyword evidence="3 5" id="KW-0418">Kinase</keyword>
<dbReference type="PROSITE" id="PS00583">
    <property type="entry name" value="PFKB_KINASES_1"/>
    <property type="match status" value="1"/>
</dbReference>
<reference evidence="5 6" key="1">
    <citation type="submission" date="2016-09" db="EMBL/GenBank/DDBJ databases">
        <title>genome sequence of Mycobacterium sp. 739 SCH.</title>
        <authorList>
            <person name="Greninger A.L."/>
            <person name="Qin X."/>
            <person name="Jerome K."/>
            <person name="Vora S."/>
            <person name="Quinn K."/>
        </authorList>
    </citation>
    <scope>NUCLEOTIDE SEQUENCE [LARGE SCALE GENOMIC DNA]</scope>
    <source>
        <strain evidence="5 6">SCH</strain>
    </source>
</reference>
<proteinExistence type="inferred from homology"/>
<evidence type="ECO:0000256" key="3">
    <source>
        <dbReference type="ARBA" id="ARBA00022777"/>
    </source>
</evidence>
<name>A0A1E8Q3L4_9MYCO</name>
<dbReference type="InterPro" id="IPR002139">
    <property type="entry name" value="Ribo/fructo_kinase"/>
</dbReference>
<dbReference type="EMBL" id="MCHX01000028">
    <property type="protein sequence ID" value="OFJ53173.1"/>
    <property type="molecule type" value="Genomic_DNA"/>
</dbReference>
<evidence type="ECO:0000256" key="1">
    <source>
        <dbReference type="ARBA" id="ARBA00010688"/>
    </source>
</evidence>
<dbReference type="InterPro" id="IPR029056">
    <property type="entry name" value="Ribokinase-like"/>
</dbReference>
<dbReference type="InterPro" id="IPR002173">
    <property type="entry name" value="Carboh/pur_kinase_PfkB_CS"/>
</dbReference>
<feature type="domain" description="Carbohydrate kinase PfkB" evidence="4">
    <location>
        <begin position="2"/>
        <end position="286"/>
    </location>
</feature>
<keyword evidence="2" id="KW-0808">Transferase</keyword>
<comment type="similarity">
    <text evidence="1">Belongs to the carbohydrate kinase PfkB family.</text>
</comment>
<keyword evidence="6" id="KW-1185">Reference proteome</keyword>
<dbReference type="PRINTS" id="PR00990">
    <property type="entry name" value="RIBOKINASE"/>
</dbReference>
<dbReference type="RefSeq" id="WP_070353613.1">
    <property type="nucleotide sequence ID" value="NZ_CP043474.1"/>
</dbReference>
<dbReference type="SUPFAM" id="SSF53613">
    <property type="entry name" value="Ribokinase-like"/>
    <property type="match status" value="1"/>
</dbReference>
<dbReference type="Pfam" id="PF00294">
    <property type="entry name" value="PfkB"/>
    <property type="match status" value="1"/>
</dbReference>